<sequence length="229" mass="24938">MIWVDFTIRLLAALLLGTMIGAERQWRQRMSSLRTNALVSVGAALFVLLSVMVEQEASPTRIAASVVSGIGFLGGGVILRDGLNIRGLNTAATLWCSAGVGVLAGSGYLTAAAIGTFMILLANIGLRFLQRTISREQLNREELELPYRLRIICHEQDEGHIRATLLNLISEGPLVMTALQSEDSEHAGKIEVNADLLASQGQRHVMEKIVSKMSLEESVSLISWKMIPE</sequence>
<evidence type="ECO:0000259" key="8">
    <source>
        <dbReference type="Pfam" id="PF02308"/>
    </source>
</evidence>
<dbReference type="InterPro" id="IPR003416">
    <property type="entry name" value="MgtC/SapB/SrpB/YhiD_fam"/>
</dbReference>
<keyword evidence="6 7" id="KW-0472">Membrane</keyword>
<gene>
    <name evidence="10" type="ORF">SAMN05192551_106125</name>
</gene>
<protein>
    <submittedName>
        <fullName evidence="10">Putative Mg2+ transporter-C (MgtC) family protein</fullName>
    </submittedName>
</protein>
<dbReference type="GO" id="GO:0005886">
    <property type="term" value="C:plasma membrane"/>
    <property type="evidence" value="ECO:0007669"/>
    <property type="project" value="UniProtKB-SubCell"/>
</dbReference>
<dbReference type="OrthoDB" id="9811198at2"/>
<evidence type="ECO:0000256" key="2">
    <source>
        <dbReference type="ARBA" id="ARBA00009298"/>
    </source>
</evidence>
<comment type="similarity">
    <text evidence="2">Belongs to the MgtC/SapB family.</text>
</comment>
<keyword evidence="3" id="KW-1003">Cell membrane</keyword>
<evidence type="ECO:0000256" key="6">
    <source>
        <dbReference type="ARBA" id="ARBA00023136"/>
    </source>
</evidence>
<keyword evidence="11" id="KW-1185">Reference proteome</keyword>
<feature type="domain" description="MgtC/SapB/SrpB/YhiD N-terminal" evidence="8">
    <location>
        <begin position="10"/>
        <end position="131"/>
    </location>
</feature>
<dbReference type="InterPro" id="IPR048640">
    <property type="entry name" value="MgtC-like_C"/>
</dbReference>
<dbReference type="RefSeq" id="WP_093372499.1">
    <property type="nucleotide sequence ID" value="NZ_FOQA01000006.1"/>
</dbReference>
<evidence type="ECO:0000313" key="10">
    <source>
        <dbReference type="EMBL" id="SFI09525.1"/>
    </source>
</evidence>
<dbReference type="PANTHER" id="PTHR33778:SF3">
    <property type="entry name" value="PROTEIN MGTC"/>
    <property type="match status" value="1"/>
</dbReference>
<feature type="transmembrane region" description="Helical" evidence="7">
    <location>
        <begin position="59"/>
        <end position="79"/>
    </location>
</feature>
<dbReference type="EMBL" id="FOQA01000006">
    <property type="protein sequence ID" value="SFI09525.1"/>
    <property type="molecule type" value="Genomic_DNA"/>
</dbReference>
<evidence type="ECO:0000256" key="7">
    <source>
        <dbReference type="SAM" id="Phobius"/>
    </source>
</evidence>
<accession>A0A1I3FE91</accession>
<evidence type="ECO:0000256" key="5">
    <source>
        <dbReference type="ARBA" id="ARBA00022989"/>
    </source>
</evidence>
<evidence type="ECO:0000259" key="9">
    <source>
        <dbReference type="Pfam" id="PF21770"/>
    </source>
</evidence>
<evidence type="ECO:0000256" key="4">
    <source>
        <dbReference type="ARBA" id="ARBA00022692"/>
    </source>
</evidence>
<dbReference type="AlphaFoldDB" id="A0A1I3FE91"/>
<comment type="subcellular location">
    <subcellularLocation>
        <location evidence="1">Cell membrane</location>
        <topology evidence="1">Multi-pass membrane protein</topology>
    </subcellularLocation>
</comment>
<dbReference type="PRINTS" id="PR01837">
    <property type="entry name" value="MGTCSAPBPROT"/>
</dbReference>
<evidence type="ECO:0000313" key="11">
    <source>
        <dbReference type="Proteomes" id="UP000199287"/>
    </source>
</evidence>
<dbReference type="Gene3D" id="3.30.70.260">
    <property type="match status" value="1"/>
</dbReference>
<dbReference type="STRING" id="69895.SAMN05192551_106125"/>
<evidence type="ECO:0000256" key="3">
    <source>
        <dbReference type="ARBA" id="ARBA00022475"/>
    </source>
</evidence>
<feature type="domain" description="MgtC-like C-terminal" evidence="9">
    <location>
        <begin position="147"/>
        <end position="224"/>
    </location>
</feature>
<organism evidence="10 11">
    <name type="scientific">Tindallia magadiensis</name>
    <dbReference type="NCBI Taxonomy" id="69895"/>
    <lineage>
        <taxon>Bacteria</taxon>
        <taxon>Bacillati</taxon>
        <taxon>Bacillota</taxon>
        <taxon>Clostridia</taxon>
        <taxon>Peptostreptococcales</taxon>
        <taxon>Tindalliaceae</taxon>
        <taxon>Tindallia</taxon>
    </lineage>
</organism>
<dbReference type="InterPro" id="IPR049177">
    <property type="entry name" value="MgtC_SapB_SrpB_YhiD_N"/>
</dbReference>
<name>A0A1I3FE91_9FIRM</name>
<keyword evidence="4 7" id="KW-0812">Transmembrane</keyword>
<reference evidence="11" key="1">
    <citation type="submission" date="2016-10" db="EMBL/GenBank/DDBJ databases">
        <authorList>
            <person name="Varghese N."/>
            <person name="Submissions S."/>
        </authorList>
    </citation>
    <scope>NUCLEOTIDE SEQUENCE [LARGE SCALE GENOMIC DNA]</scope>
    <source>
        <strain evidence="11">Z-7934</strain>
    </source>
</reference>
<evidence type="ECO:0000256" key="1">
    <source>
        <dbReference type="ARBA" id="ARBA00004651"/>
    </source>
</evidence>
<dbReference type="Proteomes" id="UP000199287">
    <property type="component" value="Unassembled WGS sequence"/>
</dbReference>
<keyword evidence="5 7" id="KW-1133">Transmembrane helix</keyword>
<dbReference type="Pfam" id="PF02308">
    <property type="entry name" value="MgtC"/>
    <property type="match status" value="1"/>
</dbReference>
<feature type="transmembrane region" description="Helical" evidence="7">
    <location>
        <begin position="35"/>
        <end position="53"/>
    </location>
</feature>
<feature type="transmembrane region" description="Helical" evidence="7">
    <location>
        <begin position="111"/>
        <end position="129"/>
    </location>
</feature>
<proteinExistence type="inferred from homology"/>
<dbReference type="PANTHER" id="PTHR33778">
    <property type="entry name" value="PROTEIN MGTC"/>
    <property type="match status" value="1"/>
</dbReference>
<dbReference type="Pfam" id="PF21770">
    <property type="entry name" value="MgtC_SapB_C"/>
    <property type="match status" value="1"/>
</dbReference>